<dbReference type="AlphaFoldDB" id="A0A6C2UFD4"/>
<evidence type="ECO:0000256" key="9">
    <source>
        <dbReference type="ARBA" id="ARBA00031812"/>
    </source>
</evidence>
<evidence type="ECO:0000256" key="6">
    <source>
        <dbReference type="ARBA" id="ARBA00022741"/>
    </source>
</evidence>
<feature type="domain" description="Phosphoadenosine phosphosulphate reductase" evidence="11">
    <location>
        <begin position="29"/>
        <end position="255"/>
    </location>
</feature>
<evidence type="ECO:0000313" key="12">
    <source>
        <dbReference type="EMBL" id="VGO18237.1"/>
    </source>
</evidence>
<dbReference type="Gene3D" id="3.40.50.620">
    <property type="entry name" value="HUPs"/>
    <property type="match status" value="1"/>
</dbReference>
<dbReference type="PIRSF" id="PIRSF002936">
    <property type="entry name" value="CysDAde_trans"/>
    <property type="match status" value="1"/>
</dbReference>
<dbReference type="NCBIfam" id="NF003587">
    <property type="entry name" value="PRK05253.1"/>
    <property type="match status" value="1"/>
</dbReference>
<dbReference type="InterPro" id="IPR050128">
    <property type="entry name" value="Sulfate_adenylyltrnsfr_sub2"/>
</dbReference>
<gene>
    <name evidence="12" type="primary">cysD</name>
    <name evidence="12" type="ORF">SCARR_00289</name>
</gene>
<keyword evidence="6" id="KW-0547">Nucleotide-binding</keyword>
<dbReference type="FunFam" id="3.40.50.620:FF:000002">
    <property type="entry name" value="Sulfate adenylyltransferase subunit 2"/>
    <property type="match status" value="1"/>
</dbReference>
<dbReference type="CDD" id="cd23946">
    <property type="entry name" value="Sulfate_adenylyltransferase_2"/>
    <property type="match status" value="1"/>
</dbReference>
<sequence length="300" mass="34952">MSGYNLSHLKQLEAESIHIIREVAAEFDNPVMLYSIGKDSGVMLHLAHKAFAPGKIPFPLMHIDTQWKFKEMYKFRTLMAEKYQVDLKVWINPEGKDKSNPFLHGSEKHTQIMKTDGLKQALEHYKFDAAFGGARRDEEKSRAKERVYSFRNEFHQWDPKNQRPELWNLYNAKINKGESIRVFPLSNWTELDIWLYLLREDIPIVPLYYAAERPVVERDGTLIMIDDDRMPLKNGETPMLKKVRFRTLGCYPLTGAVESEAETVEEIVQEMLLTTTSERQGRVIDGDNSSMEDKKKDGYF</sequence>
<evidence type="ECO:0000256" key="8">
    <source>
        <dbReference type="ARBA" id="ARBA00030256"/>
    </source>
</evidence>
<protein>
    <recommendedName>
        <fullName evidence="3">Sulfate adenylyltransferase subunit 2</fullName>
        <ecNumber evidence="2">2.7.7.4</ecNumber>
    </recommendedName>
    <alternativeName>
        <fullName evidence="8">ATP-sulfurylase small subunit</fullName>
    </alternativeName>
    <alternativeName>
        <fullName evidence="9">Sulfate adenylate transferase</fullName>
    </alternativeName>
</protein>
<dbReference type="NCBIfam" id="NF009214">
    <property type="entry name" value="PRK12563.1"/>
    <property type="match status" value="1"/>
</dbReference>
<dbReference type="RefSeq" id="WP_136059743.1">
    <property type="nucleotide sequence ID" value="NZ_CAAHFH010000001.1"/>
</dbReference>
<evidence type="ECO:0000256" key="1">
    <source>
        <dbReference type="ARBA" id="ARBA00008885"/>
    </source>
</evidence>
<dbReference type="GO" id="GO:0005524">
    <property type="term" value="F:ATP binding"/>
    <property type="evidence" value="ECO:0007669"/>
    <property type="project" value="UniProtKB-KW"/>
</dbReference>
<organism evidence="12 13">
    <name type="scientific">Pontiella sulfatireligans</name>
    <dbReference type="NCBI Taxonomy" id="2750658"/>
    <lineage>
        <taxon>Bacteria</taxon>
        <taxon>Pseudomonadati</taxon>
        <taxon>Kiritimatiellota</taxon>
        <taxon>Kiritimatiellia</taxon>
        <taxon>Kiritimatiellales</taxon>
        <taxon>Pontiellaceae</taxon>
        <taxon>Pontiella</taxon>
    </lineage>
</organism>
<dbReference type="SUPFAM" id="SSF52402">
    <property type="entry name" value="Adenine nucleotide alpha hydrolases-like"/>
    <property type="match status" value="1"/>
</dbReference>
<evidence type="ECO:0000256" key="4">
    <source>
        <dbReference type="ARBA" id="ARBA00022679"/>
    </source>
</evidence>
<evidence type="ECO:0000256" key="10">
    <source>
        <dbReference type="SAM" id="MobiDB-lite"/>
    </source>
</evidence>
<evidence type="ECO:0000256" key="5">
    <source>
        <dbReference type="ARBA" id="ARBA00022695"/>
    </source>
</evidence>
<dbReference type="InterPro" id="IPR002500">
    <property type="entry name" value="PAPS_reduct_dom"/>
</dbReference>
<dbReference type="EMBL" id="CAAHFH010000001">
    <property type="protein sequence ID" value="VGO18237.1"/>
    <property type="molecule type" value="Genomic_DNA"/>
</dbReference>
<keyword evidence="7" id="KW-0067">ATP-binding</keyword>
<keyword evidence="13" id="KW-1185">Reference proteome</keyword>
<dbReference type="PANTHER" id="PTHR43196">
    <property type="entry name" value="SULFATE ADENYLYLTRANSFERASE SUBUNIT 2"/>
    <property type="match status" value="1"/>
</dbReference>
<proteinExistence type="inferred from homology"/>
<dbReference type="Pfam" id="PF01507">
    <property type="entry name" value="PAPS_reduct"/>
    <property type="match status" value="1"/>
</dbReference>
<dbReference type="InterPro" id="IPR011784">
    <property type="entry name" value="SO4_adenylTrfase_ssu"/>
</dbReference>
<dbReference type="NCBIfam" id="TIGR02039">
    <property type="entry name" value="CysD"/>
    <property type="match status" value="1"/>
</dbReference>
<dbReference type="Proteomes" id="UP000346198">
    <property type="component" value="Unassembled WGS sequence"/>
</dbReference>
<keyword evidence="4 12" id="KW-0808">Transferase</keyword>
<name>A0A6C2UFD4_9BACT</name>
<evidence type="ECO:0000256" key="3">
    <source>
        <dbReference type="ARBA" id="ARBA00022004"/>
    </source>
</evidence>
<feature type="region of interest" description="Disordered" evidence="10">
    <location>
        <begin position="279"/>
        <end position="300"/>
    </location>
</feature>
<reference evidence="12 13" key="1">
    <citation type="submission" date="2019-04" db="EMBL/GenBank/DDBJ databases">
        <authorList>
            <person name="Van Vliet M D."/>
        </authorList>
    </citation>
    <scope>NUCLEOTIDE SEQUENCE [LARGE SCALE GENOMIC DNA]</scope>
    <source>
        <strain evidence="12 13">F21</strain>
    </source>
</reference>
<comment type="similarity">
    <text evidence="1">Belongs to the PAPS reductase family. CysD subfamily.</text>
</comment>
<evidence type="ECO:0000259" key="11">
    <source>
        <dbReference type="Pfam" id="PF01507"/>
    </source>
</evidence>
<dbReference type="EC" id="2.7.7.4" evidence="2"/>
<dbReference type="InterPro" id="IPR014729">
    <property type="entry name" value="Rossmann-like_a/b/a_fold"/>
</dbReference>
<accession>A0A6C2UFD4</accession>
<evidence type="ECO:0000256" key="7">
    <source>
        <dbReference type="ARBA" id="ARBA00022840"/>
    </source>
</evidence>
<evidence type="ECO:0000256" key="2">
    <source>
        <dbReference type="ARBA" id="ARBA00012391"/>
    </source>
</evidence>
<dbReference type="GO" id="GO:0000103">
    <property type="term" value="P:sulfate assimilation"/>
    <property type="evidence" value="ECO:0007669"/>
    <property type="project" value="InterPro"/>
</dbReference>
<keyword evidence="5 12" id="KW-0548">Nucleotidyltransferase</keyword>
<evidence type="ECO:0000313" key="13">
    <source>
        <dbReference type="Proteomes" id="UP000346198"/>
    </source>
</evidence>
<dbReference type="GO" id="GO:0004781">
    <property type="term" value="F:sulfate adenylyltransferase (ATP) activity"/>
    <property type="evidence" value="ECO:0007669"/>
    <property type="project" value="UniProtKB-EC"/>
</dbReference>
<dbReference type="PANTHER" id="PTHR43196:SF1">
    <property type="entry name" value="SULFATE ADENYLYLTRANSFERASE SUBUNIT 2"/>
    <property type="match status" value="1"/>
</dbReference>